<dbReference type="Proteomes" id="UP000050761">
    <property type="component" value="Unassembled WGS sequence"/>
</dbReference>
<proteinExistence type="predicted"/>
<accession>A0A3P8GWS2</accession>
<keyword evidence="3" id="KW-1185">Reference proteome</keyword>
<dbReference type="WBParaSite" id="HPBE_0002291801-mRNA-1">
    <property type="protein sequence ID" value="HPBE_0002291801-mRNA-1"/>
    <property type="gene ID" value="HPBE_0002291801"/>
</dbReference>
<protein>
    <submittedName>
        <fullName evidence="2 4">Uncharacterized protein</fullName>
    </submittedName>
</protein>
<accession>A0A183GJQ9</accession>
<evidence type="ECO:0000313" key="3">
    <source>
        <dbReference type="Proteomes" id="UP000050761"/>
    </source>
</evidence>
<dbReference type="EMBL" id="UZAH01034489">
    <property type="protein sequence ID" value="VDP35426.1"/>
    <property type="molecule type" value="Genomic_DNA"/>
</dbReference>
<dbReference type="AlphaFoldDB" id="A0A183GJQ9"/>
<gene>
    <name evidence="2" type="ORF">HPBE_LOCUS22917</name>
</gene>
<name>A0A183GJQ9_HELPZ</name>
<feature type="region of interest" description="Disordered" evidence="1">
    <location>
        <begin position="1"/>
        <end position="58"/>
    </location>
</feature>
<feature type="region of interest" description="Disordered" evidence="1">
    <location>
        <begin position="104"/>
        <end position="131"/>
    </location>
</feature>
<organism evidence="3 4">
    <name type="scientific">Heligmosomoides polygyrus</name>
    <name type="common">Parasitic roundworm</name>
    <dbReference type="NCBI Taxonomy" id="6339"/>
    <lineage>
        <taxon>Eukaryota</taxon>
        <taxon>Metazoa</taxon>
        <taxon>Ecdysozoa</taxon>
        <taxon>Nematoda</taxon>
        <taxon>Chromadorea</taxon>
        <taxon>Rhabditida</taxon>
        <taxon>Rhabditina</taxon>
        <taxon>Rhabditomorpha</taxon>
        <taxon>Strongyloidea</taxon>
        <taxon>Heligmosomidae</taxon>
        <taxon>Heligmosomoides</taxon>
    </lineage>
</organism>
<reference evidence="4" key="2">
    <citation type="submission" date="2019-09" db="UniProtKB">
        <authorList>
            <consortium name="WormBaseParasite"/>
        </authorList>
    </citation>
    <scope>IDENTIFICATION</scope>
</reference>
<evidence type="ECO:0000313" key="2">
    <source>
        <dbReference type="EMBL" id="VDP35426.1"/>
    </source>
</evidence>
<feature type="compositionally biased region" description="Polar residues" evidence="1">
    <location>
        <begin position="105"/>
        <end position="120"/>
    </location>
</feature>
<evidence type="ECO:0000313" key="4">
    <source>
        <dbReference type="WBParaSite" id="HPBE_0002291801-mRNA-1"/>
    </source>
</evidence>
<sequence>MKRKSPGKAAGEIEPVHQPVEHLPKTPEQKHPEYGQNFHGKIGEMTRRGSGSAKCDGDRCGCGECRRECGVCREAEHDRVPTAARTQVCREHVVCTWIAERAENETTTSRTQYAEDSSQVMHPRACPKEFT</sequence>
<feature type="compositionally biased region" description="Basic and acidic residues" evidence="1">
    <location>
        <begin position="19"/>
        <end position="33"/>
    </location>
</feature>
<reference evidence="2 3" key="1">
    <citation type="submission" date="2018-11" db="EMBL/GenBank/DDBJ databases">
        <authorList>
            <consortium name="Pathogen Informatics"/>
        </authorList>
    </citation>
    <scope>NUCLEOTIDE SEQUENCE [LARGE SCALE GENOMIC DNA]</scope>
</reference>
<evidence type="ECO:0000256" key="1">
    <source>
        <dbReference type="SAM" id="MobiDB-lite"/>
    </source>
</evidence>